<keyword evidence="1" id="KW-0472">Membrane</keyword>
<evidence type="ECO:0000259" key="2">
    <source>
        <dbReference type="Pfam" id="PF13399"/>
    </source>
</evidence>
<keyword evidence="4" id="KW-1185">Reference proteome</keyword>
<dbReference type="RefSeq" id="WP_311661298.1">
    <property type="nucleotide sequence ID" value="NZ_JAVRHT010000001.1"/>
</dbReference>
<evidence type="ECO:0000256" key="1">
    <source>
        <dbReference type="SAM" id="Phobius"/>
    </source>
</evidence>
<name>A0ABU3BLY5_9BACT</name>
<dbReference type="Pfam" id="PF13399">
    <property type="entry name" value="LytR_C"/>
    <property type="match status" value="1"/>
</dbReference>
<gene>
    <name evidence="3" type="ORF">RM540_00900</name>
</gene>
<comment type="caution">
    <text evidence="3">The sequence shown here is derived from an EMBL/GenBank/DDBJ whole genome shotgun (WGS) entry which is preliminary data.</text>
</comment>
<accession>A0ABU3BLY5</accession>
<evidence type="ECO:0000313" key="3">
    <source>
        <dbReference type="EMBL" id="MDT0630293.1"/>
    </source>
</evidence>
<sequence>MADSRLTDGLLNVALVAGGVLVLVLLYGFASRTFVPRTTPTREVAEDLSRIKVEVRNGSVVDGLASRTTAHLRRRGFDVVGLGNADRQPTSTVVVRAGTPGDARHVAQALGLSPEAVVTGGPANDYALDVTVTLGADYPALAPFDRPAPPASD</sequence>
<reference evidence="3 4" key="1">
    <citation type="submission" date="2023-09" db="EMBL/GenBank/DDBJ databases">
        <authorList>
            <person name="Rey-Velasco X."/>
        </authorList>
    </citation>
    <scope>NUCLEOTIDE SEQUENCE [LARGE SCALE GENOMIC DNA]</scope>
    <source>
        <strain evidence="3 4">F394</strain>
    </source>
</reference>
<feature type="domain" description="LytR/CpsA/Psr regulator C-terminal" evidence="2">
    <location>
        <begin position="50"/>
        <end position="138"/>
    </location>
</feature>
<evidence type="ECO:0000313" key="4">
    <source>
        <dbReference type="Proteomes" id="UP001267426"/>
    </source>
</evidence>
<organism evidence="3 4">
    <name type="scientific">Rubrivirga litoralis</name>
    <dbReference type="NCBI Taxonomy" id="3075598"/>
    <lineage>
        <taxon>Bacteria</taxon>
        <taxon>Pseudomonadati</taxon>
        <taxon>Rhodothermota</taxon>
        <taxon>Rhodothermia</taxon>
        <taxon>Rhodothermales</taxon>
        <taxon>Rubricoccaceae</taxon>
        <taxon>Rubrivirga</taxon>
    </lineage>
</organism>
<keyword evidence="1" id="KW-1133">Transmembrane helix</keyword>
<dbReference type="Proteomes" id="UP001267426">
    <property type="component" value="Unassembled WGS sequence"/>
</dbReference>
<dbReference type="Gene3D" id="3.30.70.2390">
    <property type="match status" value="1"/>
</dbReference>
<dbReference type="InterPro" id="IPR027381">
    <property type="entry name" value="LytR/CpsA/Psr_C"/>
</dbReference>
<proteinExistence type="predicted"/>
<dbReference type="EMBL" id="JAVRHT010000001">
    <property type="protein sequence ID" value="MDT0630293.1"/>
    <property type="molecule type" value="Genomic_DNA"/>
</dbReference>
<keyword evidence="1" id="KW-0812">Transmembrane</keyword>
<protein>
    <submittedName>
        <fullName evidence="3">LytR C-terminal domain-containing protein</fullName>
    </submittedName>
</protein>
<feature type="transmembrane region" description="Helical" evidence="1">
    <location>
        <begin position="9"/>
        <end position="30"/>
    </location>
</feature>